<evidence type="ECO:0000256" key="6">
    <source>
        <dbReference type="ARBA" id="ARBA00023136"/>
    </source>
</evidence>
<accession>A0ABM0GME1</accession>
<dbReference type="RefSeq" id="XP_002733121.2">
    <property type="nucleotide sequence ID" value="XM_002733075.2"/>
</dbReference>
<comment type="similarity">
    <text evidence="2 8">Belongs to the mitochondrial carrier (TC 2.A.29) family.</text>
</comment>
<evidence type="ECO:0000313" key="9">
    <source>
        <dbReference type="Proteomes" id="UP000694865"/>
    </source>
</evidence>
<dbReference type="SUPFAM" id="SSF103506">
    <property type="entry name" value="Mitochondrial carrier"/>
    <property type="match status" value="1"/>
</dbReference>
<evidence type="ECO:0000256" key="8">
    <source>
        <dbReference type="RuleBase" id="RU000488"/>
    </source>
</evidence>
<feature type="non-terminal residue" evidence="10">
    <location>
        <position position="1"/>
    </location>
</feature>
<gene>
    <name evidence="10" type="primary">LOC100370648</name>
</gene>
<feature type="repeat" description="Solcar" evidence="7">
    <location>
        <begin position="27"/>
        <end position="121"/>
    </location>
</feature>
<protein>
    <submittedName>
        <fullName evidence="10">Solute carrier family 25 member 43-like</fullName>
    </submittedName>
</protein>
<dbReference type="GeneID" id="100370648"/>
<reference evidence="10" key="1">
    <citation type="submission" date="2025-08" db="UniProtKB">
        <authorList>
            <consortium name="RefSeq"/>
        </authorList>
    </citation>
    <scope>IDENTIFICATION</scope>
    <source>
        <tissue evidence="10">Testes</tissue>
    </source>
</reference>
<evidence type="ECO:0000256" key="2">
    <source>
        <dbReference type="ARBA" id="ARBA00006375"/>
    </source>
</evidence>
<keyword evidence="9" id="KW-1185">Reference proteome</keyword>
<evidence type="ECO:0000256" key="4">
    <source>
        <dbReference type="ARBA" id="ARBA00022692"/>
    </source>
</evidence>
<dbReference type="PROSITE" id="PS50920">
    <property type="entry name" value="SOLCAR"/>
    <property type="match status" value="1"/>
</dbReference>
<dbReference type="Gene3D" id="1.50.40.10">
    <property type="entry name" value="Mitochondrial carrier domain"/>
    <property type="match status" value="1"/>
</dbReference>
<dbReference type="Pfam" id="PF00153">
    <property type="entry name" value="Mito_carr"/>
    <property type="match status" value="1"/>
</dbReference>
<dbReference type="InterPro" id="IPR018108">
    <property type="entry name" value="MCP_transmembrane"/>
</dbReference>
<keyword evidence="3 8" id="KW-0813">Transport</keyword>
<evidence type="ECO:0000256" key="5">
    <source>
        <dbReference type="ARBA" id="ARBA00022737"/>
    </source>
</evidence>
<evidence type="ECO:0000256" key="1">
    <source>
        <dbReference type="ARBA" id="ARBA00004141"/>
    </source>
</evidence>
<dbReference type="Proteomes" id="UP000694865">
    <property type="component" value="Unplaced"/>
</dbReference>
<dbReference type="InterPro" id="IPR023395">
    <property type="entry name" value="MCP_dom_sf"/>
</dbReference>
<sequence>TVPFACVYYMTYEILQEMVWRKPRFMLSPTENFFNGCLAAAVAQTASYPFDTIRKKLQAQSKVLPGNGGCDVRFHSLTMGFRVIIDRHGIVGLWRGLTANLLKVVPYHGLMFATFEALRRFYLYENGYTRSALDDSPKPGT</sequence>
<proteinExistence type="inferred from homology"/>
<dbReference type="InterPro" id="IPR002067">
    <property type="entry name" value="MCP"/>
</dbReference>
<comment type="subcellular location">
    <subcellularLocation>
        <location evidence="1">Membrane</location>
        <topology evidence="1">Multi-pass membrane protein</topology>
    </subcellularLocation>
</comment>
<dbReference type="PRINTS" id="PR00926">
    <property type="entry name" value="MITOCARRIER"/>
</dbReference>
<evidence type="ECO:0000313" key="10">
    <source>
        <dbReference type="RefSeq" id="XP_002733121.2"/>
    </source>
</evidence>
<keyword evidence="6 7" id="KW-0472">Membrane</keyword>
<keyword evidence="4 7" id="KW-0812">Transmembrane</keyword>
<organism evidence="9 10">
    <name type="scientific">Saccoglossus kowalevskii</name>
    <name type="common">Acorn worm</name>
    <dbReference type="NCBI Taxonomy" id="10224"/>
    <lineage>
        <taxon>Eukaryota</taxon>
        <taxon>Metazoa</taxon>
        <taxon>Hemichordata</taxon>
        <taxon>Enteropneusta</taxon>
        <taxon>Harrimaniidae</taxon>
        <taxon>Saccoglossus</taxon>
    </lineage>
</organism>
<dbReference type="PANTHER" id="PTHR24089">
    <property type="entry name" value="SOLUTE CARRIER FAMILY 25"/>
    <property type="match status" value="1"/>
</dbReference>
<name>A0ABM0GME1_SACKO</name>
<evidence type="ECO:0000256" key="7">
    <source>
        <dbReference type="PROSITE-ProRule" id="PRU00282"/>
    </source>
</evidence>
<evidence type="ECO:0000256" key="3">
    <source>
        <dbReference type="ARBA" id="ARBA00022448"/>
    </source>
</evidence>
<keyword evidence="5" id="KW-0677">Repeat</keyword>